<dbReference type="OrthoDB" id="9776217at2"/>
<dbReference type="AlphaFoldDB" id="A0A4R6PZ82"/>
<dbReference type="Pfam" id="PF01695">
    <property type="entry name" value="IstB_IS21"/>
    <property type="match status" value="1"/>
</dbReference>
<comment type="caution">
    <text evidence="2">The sequence shown here is derived from an EMBL/GenBank/DDBJ whole genome shotgun (WGS) entry which is preliminary data.</text>
</comment>
<protein>
    <submittedName>
        <fullName evidence="2">DNA replication protein DnaC</fullName>
    </submittedName>
</protein>
<dbReference type="GO" id="GO:0005524">
    <property type="term" value="F:ATP binding"/>
    <property type="evidence" value="ECO:0007669"/>
    <property type="project" value="InterPro"/>
</dbReference>
<reference evidence="2 3" key="1">
    <citation type="submission" date="2019-03" db="EMBL/GenBank/DDBJ databases">
        <title>Genomic Encyclopedia of Type Strains, Phase IV (KMG-IV): sequencing the most valuable type-strain genomes for metagenomic binning, comparative biology and taxonomic classification.</title>
        <authorList>
            <person name="Goeker M."/>
        </authorList>
    </citation>
    <scope>NUCLEOTIDE SEQUENCE [LARGE SCALE GENOMIC DNA]</scope>
    <source>
        <strain evidence="2 3">DSM 28287</strain>
    </source>
</reference>
<dbReference type="SUPFAM" id="SSF52540">
    <property type="entry name" value="P-loop containing nucleoside triphosphate hydrolases"/>
    <property type="match status" value="1"/>
</dbReference>
<dbReference type="InterPro" id="IPR028350">
    <property type="entry name" value="DNAC/IstB-like"/>
</dbReference>
<feature type="domain" description="IstB-like ATP-binding" evidence="1">
    <location>
        <begin position="10"/>
        <end position="253"/>
    </location>
</feature>
<dbReference type="InterPro" id="IPR027417">
    <property type="entry name" value="P-loop_NTPase"/>
</dbReference>
<organism evidence="2 3">
    <name type="scientific">Aminicella lysinilytica</name>
    <dbReference type="NCBI Taxonomy" id="433323"/>
    <lineage>
        <taxon>Bacteria</taxon>
        <taxon>Bacillati</taxon>
        <taxon>Bacillota</taxon>
        <taxon>Clostridia</taxon>
        <taxon>Peptostreptococcales</taxon>
        <taxon>Anaerovoracaceae</taxon>
        <taxon>Aminicella</taxon>
    </lineage>
</organism>
<dbReference type="PANTHER" id="PTHR30050:SF4">
    <property type="entry name" value="ATP-BINDING PROTEIN RV3427C IN INSERTION SEQUENCE-RELATED"/>
    <property type="match status" value="1"/>
</dbReference>
<keyword evidence="3" id="KW-1185">Reference proteome</keyword>
<dbReference type="Proteomes" id="UP000295500">
    <property type="component" value="Unassembled WGS sequence"/>
</dbReference>
<dbReference type="GO" id="GO:0006260">
    <property type="term" value="P:DNA replication"/>
    <property type="evidence" value="ECO:0007669"/>
    <property type="project" value="TreeGrafter"/>
</dbReference>
<evidence type="ECO:0000313" key="2">
    <source>
        <dbReference type="EMBL" id="TDP51469.1"/>
    </source>
</evidence>
<evidence type="ECO:0000259" key="1">
    <source>
        <dbReference type="Pfam" id="PF01695"/>
    </source>
</evidence>
<sequence>MSNQSTIELLREMKFSSMASEFVSQLEDPTTYSDLDFEERFSLLVDAEWNRRRNNKLNRLIRTARFATPSASIEEVEYHKDRKLNKTELTRFATCQYIDDHHHIILEGASGNGKTYIACALGNAACRRFKTVRYIRMPELLDELNVARNLGTFKKAVRTFHKVDLLILYEWLIRTISSQEAYDLLEIIESRCESGSIIFCTQYEPKGWYERINSNKDNDSPISDAIMDRIIHNAYEVMIAGRISMRERHGLKASGNAITDDEQPV</sequence>
<dbReference type="PIRSF" id="PIRSF003073">
    <property type="entry name" value="DNAC_TnpB_IstB"/>
    <property type="match status" value="1"/>
</dbReference>
<dbReference type="InterPro" id="IPR002611">
    <property type="entry name" value="IstB_ATP-bd"/>
</dbReference>
<name>A0A4R6PZ82_9FIRM</name>
<evidence type="ECO:0000313" key="3">
    <source>
        <dbReference type="Proteomes" id="UP000295500"/>
    </source>
</evidence>
<gene>
    <name evidence="2" type="ORF">EV211_1303</name>
</gene>
<proteinExistence type="predicted"/>
<accession>A0A4R6PZ82</accession>
<dbReference type="RefSeq" id="WP_133528915.1">
    <property type="nucleotide sequence ID" value="NZ_SNXO01000030.1"/>
</dbReference>
<dbReference type="CDD" id="cd00009">
    <property type="entry name" value="AAA"/>
    <property type="match status" value="1"/>
</dbReference>
<dbReference type="PANTHER" id="PTHR30050">
    <property type="entry name" value="CHROMOSOMAL REPLICATION INITIATOR PROTEIN DNAA"/>
    <property type="match status" value="1"/>
</dbReference>
<dbReference type="EMBL" id="SNXO01000030">
    <property type="protein sequence ID" value="TDP51469.1"/>
    <property type="molecule type" value="Genomic_DNA"/>
</dbReference>
<dbReference type="Gene3D" id="3.40.50.300">
    <property type="entry name" value="P-loop containing nucleotide triphosphate hydrolases"/>
    <property type="match status" value="1"/>
</dbReference>